<proteinExistence type="predicted"/>
<evidence type="ECO:0000313" key="2">
    <source>
        <dbReference type="EMBL" id="MCQ4167253.1"/>
    </source>
</evidence>
<sequence length="186" mass="20312">MNTASLLPRAAAFASALLLAGCAAAPASPRGLRLQLNQSDYAVYRIEADALGSYEVRDYDETVYLTRRLPLDEEKLQALAHLAQRSGFYTLPADLADLPQEGDCSAEQAPSAACPALEHIVITSDCGPDWRLRISDGNRSHEVHWECGLLDAAQRKALQPLLAAIDALFAEHPTVANAPPPRRWRR</sequence>
<feature type="chain" id="PRO_5046191644" description="DUF4136 domain-containing protein" evidence="1">
    <location>
        <begin position="21"/>
        <end position="186"/>
    </location>
</feature>
<name>A0ABT1QYA2_9GAMM</name>
<dbReference type="Proteomes" id="UP001165498">
    <property type="component" value="Unassembled WGS sequence"/>
</dbReference>
<evidence type="ECO:0000256" key="1">
    <source>
        <dbReference type="SAM" id="SignalP"/>
    </source>
</evidence>
<keyword evidence="3" id="KW-1185">Reference proteome</keyword>
<protein>
    <recommendedName>
        <fullName evidence="4">DUF4136 domain-containing protein</fullName>
    </recommendedName>
</protein>
<evidence type="ECO:0000313" key="3">
    <source>
        <dbReference type="Proteomes" id="UP001165498"/>
    </source>
</evidence>
<dbReference type="EMBL" id="JANFQO010000027">
    <property type="protein sequence ID" value="MCQ4167253.1"/>
    <property type="molecule type" value="Genomic_DNA"/>
</dbReference>
<dbReference type="RefSeq" id="WP_255916442.1">
    <property type="nucleotide sequence ID" value="NZ_JANFQO010000027.1"/>
</dbReference>
<evidence type="ECO:0008006" key="4">
    <source>
        <dbReference type="Google" id="ProtNLM"/>
    </source>
</evidence>
<organism evidence="2 3">
    <name type="scientific">Tahibacter harae</name>
    <dbReference type="NCBI Taxonomy" id="2963937"/>
    <lineage>
        <taxon>Bacteria</taxon>
        <taxon>Pseudomonadati</taxon>
        <taxon>Pseudomonadota</taxon>
        <taxon>Gammaproteobacteria</taxon>
        <taxon>Lysobacterales</taxon>
        <taxon>Rhodanobacteraceae</taxon>
        <taxon>Tahibacter</taxon>
    </lineage>
</organism>
<keyword evidence="1" id="KW-0732">Signal</keyword>
<accession>A0ABT1QYA2</accession>
<feature type="signal peptide" evidence="1">
    <location>
        <begin position="1"/>
        <end position="20"/>
    </location>
</feature>
<comment type="caution">
    <text evidence="2">The sequence shown here is derived from an EMBL/GenBank/DDBJ whole genome shotgun (WGS) entry which is preliminary data.</text>
</comment>
<gene>
    <name evidence="2" type="ORF">NM961_21275</name>
</gene>
<reference evidence="2" key="1">
    <citation type="submission" date="2022-07" db="EMBL/GenBank/DDBJ databases">
        <title>Tahibacter sp., a new gammaproteobacterium isolated from the silt sample collected at pig farm.</title>
        <authorList>
            <person name="Chen H."/>
        </authorList>
    </citation>
    <scope>NUCLEOTIDE SEQUENCE</scope>
    <source>
        <strain evidence="2">P2K</strain>
    </source>
</reference>